<feature type="transmembrane region" description="Helical" evidence="2">
    <location>
        <begin position="61"/>
        <end position="87"/>
    </location>
</feature>
<feature type="domain" description="DUF4190" evidence="3">
    <location>
        <begin position="64"/>
        <end position="115"/>
    </location>
</feature>
<dbReference type="InterPro" id="IPR038232">
    <property type="entry name" value="PknH-like_Extracell_sf"/>
</dbReference>
<feature type="transmembrane region" description="Helical" evidence="2">
    <location>
        <begin position="99"/>
        <end position="122"/>
    </location>
</feature>
<name>A0A378USB6_MYCFO</name>
<keyword evidence="2" id="KW-1133">Transmembrane helix</keyword>
<gene>
    <name evidence="5" type="ORF">NCTC1542_02507</name>
</gene>
<dbReference type="Gene3D" id="3.40.1000.70">
    <property type="entry name" value="PknH-like extracellular domain"/>
    <property type="match status" value="1"/>
</dbReference>
<keyword evidence="2" id="KW-0812">Transmembrane</keyword>
<evidence type="ECO:0000259" key="3">
    <source>
        <dbReference type="Pfam" id="PF13828"/>
    </source>
</evidence>
<dbReference type="Pfam" id="PF13828">
    <property type="entry name" value="DUF4190"/>
    <property type="match status" value="1"/>
</dbReference>
<protein>
    <submittedName>
        <fullName evidence="5">Lipoprotein lppR</fullName>
    </submittedName>
</protein>
<evidence type="ECO:0000313" key="6">
    <source>
        <dbReference type="Proteomes" id="UP000255389"/>
    </source>
</evidence>
<evidence type="ECO:0000256" key="2">
    <source>
        <dbReference type="SAM" id="Phobius"/>
    </source>
</evidence>
<keyword evidence="2" id="KW-0472">Membrane</keyword>
<dbReference type="Pfam" id="PF14032">
    <property type="entry name" value="PknH_C"/>
    <property type="match status" value="1"/>
</dbReference>
<dbReference type="AlphaFoldDB" id="A0A378USB6"/>
<feature type="compositionally biased region" description="Pro residues" evidence="1">
    <location>
        <begin position="39"/>
        <end position="53"/>
    </location>
</feature>
<feature type="region of interest" description="Disordered" evidence="1">
    <location>
        <begin position="19"/>
        <end position="53"/>
    </location>
</feature>
<organism evidence="5 6">
    <name type="scientific">Mycolicibacterium fortuitum</name>
    <name type="common">Mycobacterium fortuitum</name>
    <dbReference type="NCBI Taxonomy" id="1766"/>
    <lineage>
        <taxon>Bacteria</taxon>
        <taxon>Bacillati</taxon>
        <taxon>Actinomycetota</taxon>
        <taxon>Actinomycetes</taxon>
        <taxon>Mycobacteriales</taxon>
        <taxon>Mycobacteriaceae</taxon>
        <taxon>Mycolicibacterium</taxon>
    </lineage>
</organism>
<reference evidence="5 6" key="1">
    <citation type="submission" date="2018-06" db="EMBL/GenBank/DDBJ databases">
        <authorList>
            <consortium name="Pathogen Informatics"/>
            <person name="Doyle S."/>
        </authorList>
    </citation>
    <scope>NUCLEOTIDE SEQUENCE [LARGE SCALE GENOMIC DNA]</scope>
    <source>
        <strain evidence="5 6">NCTC1542</strain>
    </source>
</reference>
<dbReference type="Proteomes" id="UP000255389">
    <property type="component" value="Unassembled WGS sequence"/>
</dbReference>
<dbReference type="InterPro" id="IPR025241">
    <property type="entry name" value="DUF4190"/>
</dbReference>
<evidence type="ECO:0000256" key="1">
    <source>
        <dbReference type="SAM" id="MobiDB-lite"/>
    </source>
</evidence>
<feature type="domain" description="PknH-like extracellular" evidence="4">
    <location>
        <begin position="138"/>
        <end position="347"/>
    </location>
</feature>
<evidence type="ECO:0000313" key="5">
    <source>
        <dbReference type="EMBL" id="STZ87735.1"/>
    </source>
</evidence>
<sequence length="352" mass="37855">MRAQKSRYAGLPEGASVSFSRYGGPPADPFGGQPFGGWPGPPSEPPVFHAPPPQARETNPLATLSIVFAFLFAPAGAVLGHVALSQIKRLHQQGRDRAIIGLALSYFILLLLVVALVVWLVLPRESNSSNVSVSKHSIKDFLLSGPELGELFDQSFDDLPRSSSSGGFDRMPDATNPNAGAQPVDCVSPVTPADRNAYRSAGVTEFASQVWPNRLGVLDQRVLSVTEMLTTLPSVESAETLVEQLTQTWKRCEGQTVTFWGTRPPGAGYLTHKITDVRTEGPVLAATIRFGRTEAPQTTPQARAVMAKENFVIETEVAFYDDVNTTRDGTADPQTSGIALAKAIADKIEQNS</sequence>
<dbReference type="EMBL" id="UGQY01000002">
    <property type="protein sequence ID" value="STZ87735.1"/>
    <property type="molecule type" value="Genomic_DNA"/>
</dbReference>
<evidence type="ECO:0000259" key="4">
    <source>
        <dbReference type="Pfam" id="PF14032"/>
    </source>
</evidence>
<feature type="region of interest" description="Disordered" evidence="1">
    <location>
        <begin position="161"/>
        <end position="186"/>
    </location>
</feature>
<proteinExistence type="predicted"/>
<accession>A0A378USB6</accession>
<dbReference type="InterPro" id="IPR026954">
    <property type="entry name" value="PknH-like_Extracell"/>
</dbReference>
<keyword evidence="5" id="KW-0449">Lipoprotein</keyword>